<dbReference type="Pfam" id="PF20434">
    <property type="entry name" value="BD-FAE"/>
    <property type="match status" value="1"/>
</dbReference>
<dbReference type="Gene3D" id="3.40.50.1820">
    <property type="entry name" value="alpha/beta hydrolase"/>
    <property type="match status" value="1"/>
</dbReference>
<dbReference type="InterPro" id="IPR049492">
    <property type="entry name" value="BD-FAE-like_dom"/>
</dbReference>
<dbReference type="InterPro" id="IPR050300">
    <property type="entry name" value="GDXG_lipolytic_enzyme"/>
</dbReference>
<dbReference type="EMBL" id="CP036279">
    <property type="protein sequence ID" value="QDU60415.1"/>
    <property type="molecule type" value="Genomic_DNA"/>
</dbReference>
<dbReference type="RefSeq" id="WP_419193315.1">
    <property type="nucleotide sequence ID" value="NZ_CP036279.1"/>
</dbReference>
<dbReference type="AlphaFoldDB" id="A0A518B0C3"/>
<dbReference type="SUPFAM" id="SSF56601">
    <property type="entry name" value="beta-lactamase/transpeptidase-like"/>
    <property type="match status" value="1"/>
</dbReference>
<dbReference type="Proteomes" id="UP000317093">
    <property type="component" value="Chromosome"/>
</dbReference>
<dbReference type="Pfam" id="PF00144">
    <property type="entry name" value="Beta-lactamase"/>
    <property type="match status" value="1"/>
</dbReference>
<evidence type="ECO:0000313" key="4">
    <source>
        <dbReference type="EMBL" id="QDU60415.1"/>
    </source>
</evidence>
<dbReference type="InterPro" id="IPR012338">
    <property type="entry name" value="Beta-lactam/transpept-like"/>
</dbReference>
<name>A0A518B0C3_9BACT</name>
<dbReference type="KEGG" id="knv:Pan216_12540"/>
<evidence type="ECO:0000256" key="1">
    <source>
        <dbReference type="ARBA" id="ARBA00022801"/>
    </source>
</evidence>
<feature type="domain" description="BD-FAE-like" evidence="3">
    <location>
        <begin position="51"/>
        <end position="253"/>
    </location>
</feature>
<organism evidence="4 5">
    <name type="scientific">Kolteria novifilia</name>
    <dbReference type="NCBI Taxonomy" id="2527975"/>
    <lineage>
        <taxon>Bacteria</taxon>
        <taxon>Pseudomonadati</taxon>
        <taxon>Planctomycetota</taxon>
        <taxon>Planctomycetia</taxon>
        <taxon>Kolteriales</taxon>
        <taxon>Kolteriaceae</taxon>
        <taxon>Kolteria</taxon>
    </lineage>
</organism>
<sequence>MTPVARSNRWVHGLLLLGIAIAIPSVARSAEPAGVHKDIEFANVDGHSLKLDLYLPDTKHPPLVVWIHGGGWRAGSKAKCPVTWLTDHGYAVASISYRLTDKATFPAQIHDCKAAVRWLRANADRYGYRTEPMAVAGSSAGGHLAALMGTSGEVEELEGEVGGNLDQSSRVDAVIDLYGATDFVLRSKTQPHRANKEGSVVHRLLGGGADKRVALAKQASPAFHVTPDDPPFLVLHGDKDKTVLLDQSERIQQVYRDANLPLELRVLKGSGHGGKEFTSGPRRELMLEFLQEHLRPTTASRDLPRSTPESQGVDSASIRAFVREADETIDTMHSFMLVRHGHVIAEGWWSPESASKPHILWSLSKSFTSTGIGLAIAEGKLRIDDPVLKFFPTKAPSQPSANLKAMRVRDLLTMATGQDPLPRLAPDDVWTQKFLAANVPYRPGSRFLYNTPATYMQSAIVQQVTGETLLDYLQPRLFAPLGIAKPVWRSSPQGVSIGGYGLYLRTEDIAKFGQLYLQEGTWDGKQLIPSDWIAQATSKQIENADAPSGRNPDWRQGYGFQFWRCRHDAYRGDGRDGQFCIVLPNQEAVIVMTAKTNNMQGQLDLVWRHLLPAFDNVPLPENKVEQTRLEQALANLKVKGL</sequence>
<accession>A0A518B0C3</accession>
<dbReference type="InterPro" id="IPR001466">
    <property type="entry name" value="Beta-lactam-related"/>
</dbReference>
<dbReference type="EC" id="3.1.1.1" evidence="4"/>
<keyword evidence="1 4" id="KW-0378">Hydrolase</keyword>
<evidence type="ECO:0000259" key="3">
    <source>
        <dbReference type="Pfam" id="PF20434"/>
    </source>
</evidence>
<dbReference type="PANTHER" id="PTHR48081:SF13">
    <property type="entry name" value="ALPHA_BETA HYDROLASE"/>
    <property type="match status" value="1"/>
</dbReference>
<gene>
    <name evidence="4" type="primary">nlhH_1</name>
    <name evidence="4" type="ORF">Pan216_12540</name>
</gene>
<proteinExistence type="predicted"/>
<reference evidence="4 5" key="1">
    <citation type="submission" date="2019-02" db="EMBL/GenBank/DDBJ databases">
        <title>Deep-cultivation of Planctomycetes and their phenomic and genomic characterization uncovers novel biology.</title>
        <authorList>
            <person name="Wiegand S."/>
            <person name="Jogler M."/>
            <person name="Boedeker C."/>
            <person name="Pinto D."/>
            <person name="Vollmers J."/>
            <person name="Rivas-Marin E."/>
            <person name="Kohn T."/>
            <person name="Peeters S.H."/>
            <person name="Heuer A."/>
            <person name="Rast P."/>
            <person name="Oberbeckmann S."/>
            <person name="Bunk B."/>
            <person name="Jeske O."/>
            <person name="Meyerdierks A."/>
            <person name="Storesund J.E."/>
            <person name="Kallscheuer N."/>
            <person name="Luecker S."/>
            <person name="Lage O.M."/>
            <person name="Pohl T."/>
            <person name="Merkel B.J."/>
            <person name="Hornburger P."/>
            <person name="Mueller R.-W."/>
            <person name="Bruemmer F."/>
            <person name="Labrenz M."/>
            <person name="Spormann A.M."/>
            <person name="Op den Camp H."/>
            <person name="Overmann J."/>
            <person name="Amann R."/>
            <person name="Jetten M.S.M."/>
            <person name="Mascher T."/>
            <person name="Medema M.H."/>
            <person name="Devos D.P."/>
            <person name="Kaster A.-K."/>
            <person name="Ovreas L."/>
            <person name="Rohde M."/>
            <person name="Galperin M.Y."/>
            <person name="Jogler C."/>
        </authorList>
    </citation>
    <scope>NUCLEOTIDE SEQUENCE [LARGE SCALE GENOMIC DNA]</scope>
    <source>
        <strain evidence="4 5">Pan216</strain>
    </source>
</reference>
<protein>
    <submittedName>
        <fullName evidence="4">Carboxylesterase NlhH</fullName>
        <ecNumber evidence="4">3.1.1.1</ecNumber>
    </submittedName>
</protein>
<evidence type="ECO:0000313" key="5">
    <source>
        <dbReference type="Proteomes" id="UP000317093"/>
    </source>
</evidence>
<dbReference type="InterPro" id="IPR029058">
    <property type="entry name" value="AB_hydrolase_fold"/>
</dbReference>
<feature type="domain" description="Beta-lactamase-related" evidence="2">
    <location>
        <begin position="334"/>
        <end position="599"/>
    </location>
</feature>
<dbReference type="GO" id="GO:0106435">
    <property type="term" value="F:carboxylesterase activity"/>
    <property type="evidence" value="ECO:0007669"/>
    <property type="project" value="UniProtKB-EC"/>
</dbReference>
<keyword evidence="5" id="KW-1185">Reference proteome</keyword>
<evidence type="ECO:0000259" key="2">
    <source>
        <dbReference type="Pfam" id="PF00144"/>
    </source>
</evidence>
<dbReference type="PANTHER" id="PTHR48081">
    <property type="entry name" value="AB HYDROLASE SUPERFAMILY PROTEIN C4A8.06C"/>
    <property type="match status" value="1"/>
</dbReference>
<dbReference type="SUPFAM" id="SSF53474">
    <property type="entry name" value="alpha/beta-Hydrolases"/>
    <property type="match status" value="1"/>
</dbReference>
<dbReference type="Gene3D" id="3.40.710.10">
    <property type="entry name" value="DD-peptidase/beta-lactamase superfamily"/>
    <property type="match status" value="1"/>
</dbReference>